<dbReference type="AlphaFoldDB" id="A0A2H0KGL6"/>
<dbReference type="SUPFAM" id="SSF53448">
    <property type="entry name" value="Nucleotide-diphospho-sugar transferases"/>
    <property type="match status" value="1"/>
</dbReference>
<dbReference type="Proteomes" id="UP000231371">
    <property type="component" value="Unassembled WGS sequence"/>
</dbReference>
<comment type="caution">
    <text evidence="2">The sequence shown here is derived from an EMBL/GenBank/DDBJ whole genome shotgun (WGS) entry which is preliminary data.</text>
</comment>
<dbReference type="Pfam" id="PF10111">
    <property type="entry name" value="Glyco_tranf_2_2"/>
    <property type="match status" value="1"/>
</dbReference>
<dbReference type="InterPro" id="IPR019290">
    <property type="entry name" value="GlycosylTrfase-like_prok"/>
</dbReference>
<evidence type="ECO:0000313" key="2">
    <source>
        <dbReference type="EMBL" id="PIQ70367.1"/>
    </source>
</evidence>
<sequence>FLEKNPNYVVTGTGAIIIDLKGNELYRFLNEERDEKIRERIFFRNPFFASSTLFRRNIFEKVGGYDENLKGAEDWDLWLRMGKYGKFYNLPFYGIKYRLPPLNPHRFINMRQVLKFTKKYRYDYPHYYRSRLINWLKMCYTFFPKPSFLENWLLRWRYTKNIKA</sequence>
<dbReference type="InterPro" id="IPR029044">
    <property type="entry name" value="Nucleotide-diphossugar_trans"/>
</dbReference>
<protein>
    <recommendedName>
        <fullName evidence="1">Glycosyltransferase 2-like prokaryotic type domain-containing protein</fullName>
    </recommendedName>
</protein>
<evidence type="ECO:0000313" key="3">
    <source>
        <dbReference type="Proteomes" id="UP000231371"/>
    </source>
</evidence>
<proteinExistence type="predicted"/>
<accession>A0A2H0KGL6</accession>
<reference evidence="2 3" key="1">
    <citation type="submission" date="2017-09" db="EMBL/GenBank/DDBJ databases">
        <title>Depth-based differentiation of microbial function through sediment-hosted aquifers and enrichment of novel symbionts in the deep terrestrial subsurface.</title>
        <authorList>
            <person name="Probst A.J."/>
            <person name="Ladd B."/>
            <person name="Jarett J.K."/>
            <person name="Geller-Mcgrath D.E."/>
            <person name="Sieber C.M."/>
            <person name="Emerson J.B."/>
            <person name="Anantharaman K."/>
            <person name="Thomas B.C."/>
            <person name="Malmstrom R."/>
            <person name="Stieglmeier M."/>
            <person name="Klingl A."/>
            <person name="Woyke T."/>
            <person name="Ryan C.M."/>
            <person name="Banfield J.F."/>
        </authorList>
    </citation>
    <scope>NUCLEOTIDE SEQUENCE [LARGE SCALE GENOMIC DNA]</scope>
    <source>
        <strain evidence="2">CG11_big_fil_rev_8_21_14_0_20_40_12</strain>
    </source>
</reference>
<feature type="non-terminal residue" evidence="2">
    <location>
        <position position="1"/>
    </location>
</feature>
<dbReference type="PANTHER" id="PTHR43685:SF2">
    <property type="entry name" value="GLYCOSYLTRANSFERASE 2-LIKE DOMAIN-CONTAINING PROTEIN"/>
    <property type="match status" value="1"/>
</dbReference>
<dbReference type="EMBL" id="PCVI01000014">
    <property type="protein sequence ID" value="PIQ70367.1"/>
    <property type="molecule type" value="Genomic_DNA"/>
</dbReference>
<feature type="domain" description="Glycosyltransferase 2-like prokaryotic type" evidence="1">
    <location>
        <begin position="49"/>
        <end position="112"/>
    </location>
</feature>
<dbReference type="PANTHER" id="PTHR43685">
    <property type="entry name" value="GLYCOSYLTRANSFERASE"/>
    <property type="match status" value="1"/>
</dbReference>
<evidence type="ECO:0000259" key="1">
    <source>
        <dbReference type="Pfam" id="PF10111"/>
    </source>
</evidence>
<name>A0A2H0KGL6_9BACT</name>
<organism evidence="2 3">
    <name type="scientific">Candidatus Shapirobacteria bacterium CG11_big_fil_rev_8_21_14_0_20_40_12</name>
    <dbReference type="NCBI Taxonomy" id="1974889"/>
    <lineage>
        <taxon>Bacteria</taxon>
        <taxon>Candidatus Shapironibacteriota</taxon>
    </lineage>
</organism>
<gene>
    <name evidence="2" type="ORF">COV89_00795</name>
</gene>
<dbReference type="InterPro" id="IPR050834">
    <property type="entry name" value="Glycosyltransf_2"/>
</dbReference>
<dbReference type="Gene3D" id="3.90.550.10">
    <property type="entry name" value="Spore Coat Polysaccharide Biosynthesis Protein SpsA, Chain A"/>
    <property type="match status" value="1"/>
</dbReference>